<dbReference type="AlphaFoldDB" id="A0A4R6SPB3"/>
<proteinExistence type="predicted"/>
<comment type="caution">
    <text evidence="3">The sequence shown here is derived from an EMBL/GenBank/DDBJ whole genome shotgun (WGS) entry which is preliminary data.</text>
</comment>
<evidence type="ECO:0000259" key="1">
    <source>
        <dbReference type="Pfam" id="PF19081"/>
    </source>
</evidence>
<feature type="domain" description="Ig-like" evidence="1">
    <location>
        <begin position="337"/>
        <end position="422"/>
    </location>
</feature>
<organism evidence="3 4">
    <name type="scientific">Pedobacter metabolipauper</name>
    <dbReference type="NCBI Taxonomy" id="425513"/>
    <lineage>
        <taxon>Bacteria</taxon>
        <taxon>Pseudomonadati</taxon>
        <taxon>Bacteroidota</taxon>
        <taxon>Sphingobacteriia</taxon>
        <taxon>Sphingobacteriales</taxon>
        <taxon>Sphingobacteriaceae</taxon>
        <taxon>Pedobacter</taxon>
    </lineage>
</organism>
<gene>
    <name evidence="3" type="ORF">ATK78_4443</name>
</gene>
<evidence type="ECO:0000313" key="3">
    <source>
        <dbReference type="EMBL" id="TDQ06373.1"/>
    </source>
</evidence>
<accession>A0A4R6SPB3</accession>
<dbReference type="Pfam" id="PF19081">
    <property type="entry name" value="Ig_7"/>
    <property type="match status" value="1"/>
</dbReference>
<dbReference type="EMBL" id="SNYC01000009">
    <property type="protein sequence ID" value="TDQ06373.1"/>
    <property type="molecule type" value="Genomic_DNA"/>
</dbReference>
<name>A0A4R6SPB3_9SPHI</name>
<dbReference type="InterPro" id="IPR045828">
    <property type="entry name" value="PKD_Bacteroidetes"/>
</dbReference>
<reference evidence="3 4" key="1">
    <citation type="submission" date="2019-03" db="EMBL/GenBank/DDBJ databases">
        <title>Genomic Encyclopedia of Archaeal and Bacterial Type Strains, Phase II (KMG-II): from individual species to whole genera.</title>
        <authorList>
            <person name="Goeker M."/>
        </authorList>
    </citation>
    <scope>NUCLEOTIDE SEQUENCE [LARGE SCALE GENOMIC DNA]</scope>
    <source>
        <strain evidence="3 4">DSM 19035</strain>
    </source>
</reference>
<evidence type="ECO:0000259" key="2">
    <source>
        <dbReference type="Pfam" id="PF19406"/>
    </source>
</evidence>
<evidence type="ECO:0000313" key="4">
    <source>
        <dbReference type="Proteomes" id="UP000295620"/>
    </source>
</evidence>
<keyword evidence="4" id="KW-1185">Reference proteome</keyword>
<sequence length="615" mass="62714">MAAGMNFAMGQCTAPTRIYANFQSNGNTHAGLATSSVANPDNAVGLNSTVNNYATLNVATIAGAAESWIELKFTTATITAGTTTYVKIGGSSVSNLLGLIGGASLPVYAYSGATSAAGGVGTQIAAAKVKVSSLTTIDGSVYLAITSAEAYNAVRIALNASVLVGTGQIFVYHGFYETNGVSCDPALGTATSVTGLLTLGGAVTSPNNSIDNNQSTYTTFSMGVAGVGTTLKETVYFPGPSKIGDAATVTFSIPPALLIDLSLLNDIYMTPYYGDTARTAVNLGSLLSIDLLALLRGNNVVTTSLVPDKKFDRIEISMTSLLSLIGQMNLYEVRRTPAKPTLSPLNALAQTICTGNSTTLSATTGACNELHWYTASSGGTGTIGATYTTGILTTTTTYYVSASVIGCAGESERTPVTVTVNPLPSITPGTIADVCFGSTTATLPYTAASAGTLKYDIVWNTPGFANVTAADLPVSPISLTLPNTASAGVHTGTLTLKNTATGCTKTYPLSVTVKAATTLTSSTTAMVCSGISFSYTALSNTPGSTFSWTRATVSGISNAAGSGSSNVVNETLINTTFSPVNVTYAFTITANGCSTITNVTVKVNHKPGSPHITTQ</sequence>
<feature type="domain" description="PKD-like" evidence="2">
    <location>
        <begin position="526"/>
        <end position="607"/>
    </location>
</feature>
<dbReference type="Pfam" id="PF19406">
    <property type="entry name" value="PKD_5"/>
    <property type="match status" value="1"/>
</dbReference>
<protein>
    <submittedName>
        <fullName evidence="3">Uncharacterized protein</fullName>
    </submittedName>
</protein>
<dbReference type="InterPro" id="IPR044023">
    <property type="entry name" value="Ig_7"/>
</dbReference>
<dbReference type="Proteomes" id="UP000295620">
    <property type="component" value="Unassembled WGS sequence"/>
</dbReference>